<dbReference type="EMBL" id="JXTB01000024">
    <property type="protein sequence ID" value="PON75399.1"/>
    <property type="molecule type" value="Genomic_DNA"/>
</dbReference>
<dbReference type="Proteomes" id="UP000237105">
    <property type="component" value="Unassembled WGS sequence"/>
</dbReference>
<sequence length="147" mass="16875">MSMAAENGKVELDNEVILPVFEFIVDGDIKEINTKDNLELDGIVLDFDLEQQIDCDPKRQIKEIGIQVSHNLHCGLENNKEGYSSHSIHLHPRSLQFFIDNGPFHDLLFLWKKRKKLGVANVFCGKLVKYYLDVVSILKIILLAIWI</sequence>
<name>A0A2P5DQ64_PARAD</name>
<reference evidence="2" key="1">
    <citation type="submission" date="2016-06" db="EMBL/GenBank/DDBJ databases">
        <title>Parallel loss of symbiosis genes in relatives of nitrogen-fixing non-legume Parasponia.</title>
        <authorList>
            <person name="Van Velzen R."/>
            <person name="Holmer R."/>
            <person name="Bu F."/>
            <person name="Rutten L."/>
            <person name="Van Zeijl A."/>
            <person name="Liu W."/>
            <person name="Santuari L."/>
            <person name="Cao Q."/>
            <person name="Sharma T."/>
            <person name="Shen D."/>
            <person name="Roswanjaya Y."/>
            <person name="Wardhani T."/>
            <person name="Kalhor M.S."/>
            <person name="Jansen J."/>
            <person name="Van den Hoogen J."/>
            <person name="Gungor B."/>
            <person name="Hartog M."/>
            <person name="Hontelez J."/>
            <person name="Verver J."/>
            <person name="Yang W.-C."/>
            <person name="Schijlen E."/>
            <person name="Repin R."/>
            <person name="Schilthuizen M."/>
            <person name="Schranz E."/>
            <person name="Heidstra R."/>
            <person name="Miyata K."/>
            <person name="Fedorova E."/>
            <person name="Kohlen W."/>
            <person name="Bisseling T."/>
            <person name="Smit S."/>
            <person name="Geurts R."/>
        </authorList>
    </citation>
    <scope>NUCLEOTIDE SEQUENCE [LARGE SCALE GENOMIC DNA]</scope>
    <source>
        <strain evidence="2">cv. WU1-14</strain>
    </source>
</reference>
<accession>A0A2P5DQ64</accession>
<proteinExistence type="predicted"/>
<keyword evidence="2" id="KW-1185">Reference proteome</keyword>
<protein>
    <submittedName>
        <fullName evidence="1">Uncharacterized protein</fullName>
    </submittedName>
</protein>
<evidence type="ECO:0000313" key="1">
    <source>
        <dbReference type="EMBL" id="PON75399.1"/>
    </source>
</evidence>
<comment type="caution">
    <text evidence="1">The sequence shown here is derived from an EMBL/GenBank/DDBJ whole genome shotgun (WGS) entry which is preliminary data.</text>
</comment>
<dbReference type="AlphaFoldDB" id="A0A2P5DQ64"/>
<evidence type="ECO:0000313" key="2">
    <source>
        <dbReference type="Proteomes" id="UP000237105"/>
    </source>
</evidence>
<organism evidence="1 2">
    <name type="scientific">Parasponia andersonii</name>
    <name type="common">Sponia andersonii</name>
    <dbReference type="NCBI Taxonomy" id="3476"/>
    <lineage>
        <taxon>Eukaryota</taxon>
        <taxon>Viridiplantae</taxon>
        <taxon>Streptophyta</taxon>
        <taxon>Embryophyta</taxon>
        <taxon>Tracheophyta</taxon>
        <taxon>Spermatophyta</taxon>
        <taxon>Magnoliopsida</taxon>
        <taxon>eudicotyledons</taxon>
        <taxon>Gunneridae</taxon>
        <taxon>Pentapetalae</taxon>
        <taxon>rosids</taxon>
        <taxon>fabids</taxon>
        <taxon>Rosales</taxon>
        <taxon>Cannabaceae</taxon>
        <taxon>Parasponia</taxon>
    </lineage>
</organism>
<gene>
    <name evidence="1" type="ORF">PanWU01x14_043660</name>
</gene>